<dbReference type="EMBL" id="BMGK01000005">
    <property type="protein sequence ID" value="GGD91850.1"/>
    <property type="molecule type" value="Genomic_DNA"/>
</dbReference>
<reference evidence="1" key="2">
    <citation type="submission" date="2020-09" db="EMBL/GenBank/DDBJ databases">
        <authorList>
            <person name="Sun Q."/>
            <person name="Zhou Y."/>
        </authorList>
    </citation>
    <scope>NUCLEOTIDE SEQUENCE</scope>
    <source>
        <strain evidence="1">CGMCC 1.12924</strain>
    </source>
</reference>
<gene>
    <name evidence="1" type="ORF">GCM10011312_14570</name>
</gene>
<accession>A0A8J2V9I3</accession>
<protein>
    <recommendedName>
        <fullName evidence="3">DUF4920 domain-containing protein</fullName>
    </recommendedName>
</protein>
<sequence>MKNSLLILSILILLGACKNNPENQQVTADELVDEISYATFGEAISQDEAITKEEMAALFNTLKPGDTVEVKFTSIVNEVCQSKGCWMKIDLGDQETMVRFKDYGFFMPKNISGEEVTLEGKAYIEQMSIEEQRHYAEDADATDEEIAKITEPKKTLSFEAKGVLLKE</sequence>
<name>A0A8J2V9I3_9FLAO</name>
<evidence type="ECO:0008006" key="3">
    <source>
        <dbReference type="Google" id="ProtNLM"/>
    </source>
</evidence>
<dbReference type="InterPro" id="IPR032577">
    <property type="entry name" value="DUF4920"/>
</dbReference>
<keyword evidence="2" id="KW-1185">Reference proteome</keyword>
<comment type="caution">
    <text evidence="1">The sequence shown here is derived from an EMBL/GenBank/DDBJ whole genome shotgun (WGS) entry which is preliminary data.</text>
</comment>
<evidence type="ECO:0000313" key="1">
    <source>
        <dbReference type="EMBL" id="GGD91850.1"/>
    </source>
</evidence>
<proteinExistence type="predicted"/>
<dbReference type="Proteomes" id="UP000652231">
    <property type="component" value="Unassembled WGS sequence"/>
</dbReference>
<dbReference type="PROSITE" id="PS51257">
    <property type="entry name" value="PROKAR_LIPOPROTEIN"/>
    <property type="match status" value="1"/>
</dbReference>
<evidence type="ECO:0000313" key="2">
    <source>
        <dbReference type="Proteomes" id="UP000652231"/>
    </source>
</evidence>
<dbReference type="AlphaFoldDB" id="A0A8J2V9I3"/>
<dbReference type="RefSeq" id="WP_188441070.1">
    <property type="nucleotide sequence ID" value="NZ_BMGK01000005.1"/>
</dbReference>
<organism evidence="1 2">
    <name type="scientific">Planktosalinus lacus</name>
    <dbReference type="NCBI Taxonomy" id="1526573"/>
    <lineage>
        <taxon>Bacteria</taxon>
        <taxon>Pseudomonadati</taxon>
        <taxon>Bacteroidota</taxon>
        <taxon>Flavobacteriia</taxon>
        <taxon>Flavobacteriales</taxon>
        <taxon>Flavobacteriaceae</taxon>
        <taxon>Planktosalinus</taxon>
    </lineage>
</organism>
<dbReference type="Pfam" id="PF16267">
    <property type="entry name" value="DUF4920"/>
    <property type="match status" value="1"/>
</dbReference>
<reference evidence="1" key="1">
    <citation type="journal article" date="2014" name="Int. J. Syst. Evol. Microbiol.">
        <title>Complete genome sequence of Corynebacterium casei LMG S-19264T (=DSM 44701T), isolated from a smear-ripened cheese.</title>
        <authorList>
            <consortium name="US DOE Joint Genome Institute (JGI-PGF)"/>
            <person name="Walter F."/>
            <person name="Albersmeier A."/>
            <person name="Kalinowski J."/>
            <person name="Ruckert C."/>
        </authorList>
    </citation>
    <scope>NUCLEOTIDE SEQUENCE</scope>
    <source>
        <strain evidence="1">CGMCC 1.12924</strain>
    </source>
</reference>